<keyword evidence="2" id="KW-1185">Reference proteome</keyword>
<protein>
    <submittedName>
        <fullName evidence="1">Uncharacterized protein</fullName>
    </submittedName>
</protein>
<dbReference type="EMBL" id="SRLO01000222">
    <property type="protein sequence ID" value="TNN66260.1"/>
    <property type="molecule type" value="Genomic_DNA"/>
</dbReference>
<comment type="caution">
    <text evidence="1">The sequence shown here is derived from an EMBL/GenBank/DDBJ whole genome shotgun (WGS) entry which is preliminary data.</text>
</comment>
<evidence type="ECO:0000313" key="2">
    <source>
        <dbReference type="Proteomes" id="UP000314294"/>
    </source>
</evidence>
<dbReference type="Proteomes" id="UP000314294">
    <property type="component" value="Unassembled WGS sequence"/>
</dbReference>
<organism evidence="1 2">
    <name type="scientific">Liparis tanakae</name>
    <name type="common">Tanaka's snailfish</name>
    <dbReference type="NCBI Taxonomy" id="230148"/>
    <lineage>
        <taxon>Eukaryota</taxon>
        <taxon>Metazoa</taxon>
        <taxon>Chordata</taxon>
        <taxon>Craniata</taxon>
        <taxon>Vertebrata</taxon>
        <taxon>Euteleostomi</taxon>
        <taxon>Actinopterygii</taxon>
        <taxon>Neopterygii</taxon>
        <taxon>Teleostei</taxon>
        <taxon>Neoteleostei</taxon>
        <taxon>Acanthomorphata</taxon>
        <taxon>Eupercaria</taxon>
        <taxon>Perciformes</taxon>
        <taxon>Cottioidei</taxon>
        <taxon>Cottales</taxon>
        <taxon>Liparidae</taxon>
        <taxon>Liparis</taxon>
    </lineage>
</organism>
<accession>A0A4Z2HL41</accession>
<sequence length="171" mass="19041">MDAEVFIPQPTMMQLKNKDQTTEAHLDAAAMAMAMAMARPLLASVSPVREGVIPVTFRACRYKNQHSFGCILFPSDPNVGTTTTEVQCFLVLPDWGIKIMIFYGCSRRCDSDAAKGILNMLAFIHAHQSVDDKLQFESLEIALRVQSAAIKYFLAPITFSTCDARRCVTMR</sequence>
<reference evidence="1 2" key="1">
    <citation type="submission" date="2019-03" db="EMBL/GenBank/DDBJ databases">
        <title>First draft genome of Liparis tanakae, snailfish: a comprehensive survey of snailfish specific genes.</title>
        <authorList>
            <person name="Kim W."/>
            <person name="Song I."/>
            <person name="Jeong J.-H."/>
            <person name="Kim D."/>
            <person name="Kim S."/>
            <person name="Ryu S."/>
            <person name="Song J.Y."/>
            <person name="Lee S.K."/>
        </authorList>
    </citation>
    <scope>NUCLEOTIDE SEQUENCE [LARGE SCALE GENOMIC DNA]</scope>
    <source>
        <tissue evidence="1">Muscle</tissue>
    </source>
</reference>
<evidence type="ECO:0000313" key="1">
    <source>
        <dbReference type="EMBL" id="TNN66260.1"/>
    </source>
</evidence>
<dbReference type="AlphaFoldDB" id="A0A4Z2HL41"/>
<gene>
    <name evidence="1" type="ORF">EYF80_023494</name>
</gene>
<name>A0A4Z2HL41_9TELE</name>
<proteinExistence type="predicted"/>